<evidence type="ECO:0000256" key="1">
    <source>
        <dbReference type="SAM" id="MobiDB-lite"/>
    </source>
</evidence>
<dbReference type="EMBL" id="ALJD01000017">
    <property type="protein sequence ID" value="EJN56935.1"/>
    <property type="molecule type" value="Genomic_DNA"/>
</dbReference>
<proteinExistence type="predicted"/>
<dbReference type="eggNOG" id="arCOG07544">
    <property type="taxonomic scope" value="Archaea"/>
</dbReference>
<evidence type="ECO:0000313" key="3">
    <source>
        <dbReference type="Proteomes" id="UP000007813"/>
    </source>
</evidence>
<gene>
    <name evidence="2" type="ORF">HSB1_47520</name>
</gene>
<comment type="caution">
    <text evidence="2">The sequence shown here is derived from an EMBL/GenBank/DDBJ whole genome shotgun (WGS) entry which is preliminary data.</text>
</comment>
<name>J2Z8J4_9EURY</name>
<organism evidence="2 3">
    <name type="scientific">Halogranum salarium B-1</name>
    <dbReference type="NCBI Taxonomy" id="1210908"/>
    <lineage>
        <taxon>Archaea</taxon>
        <taxon>Methanobacteriati</taxon>
        <taxon>Methanobacteriota</taxon>
        <taxon>Stenosarchaea group</taxon>
        <taxon>Halobacteria</taxon>
        <taxon>Halobacteriales</taxon>
        <taxon>Haloferacaceae</taxon>
    </lineage>
</organism>
<dbReference type="AlphaFoldDB" id="J2Z8J4"/>
<protein>
    <submittedName>
        <fullName evidence="2">Uncharacterized protein</fullName>
    </submittedName>
</protein>
<dbReference type="Proteomes" id="UP000007813">
    <property type="component" value="Unassembled WGS sequence"/>
</dbReference>
<accession>J2Z8J4</accession>
<sequence>MKYDAGRNRDKPMTDHYSDYEALRPVGEAIQTPDHELDARFDAQDNGRSIAEYPAEDHQRETTCASCGTSIPPGQPKCRFCLTHHLDPSDEQRHSDTELSLLHVVHLFVESSTYYGAVAKGAAAARLLATNGSDPAVDECQLIYDFDEEPAAQVTNEWPALSPAVRVASKHGEEVLAVARERTTWGTTAHSATEHATYLYDESGNAIQDEAKLSTLLESTGDDGWLVPAITLQRSPVETRSGSQEHSIPTKTSLQCWECGRETTHRVSMVEKSPEKRRRQPVWECNLCGAPCFGPDPGREE</sequence>
<reference evidence="2 3" key="1">
    <citation type="journal article" date="2012" name="J. Bacteriol.">
        <title>Draft Genome Sequence of the Extremely Halophilic Archaeon Halogranum salarium B-1T.</title>
        <authorList>
            <person name="Kim K.K."/>
            <person name="Lee K.C."/>
            <person name="Lee J.S."/>
        </authorList>
    </citation>
    <scope>NUCLEOTIDE SEQUENCE [LARGE SCALE GENOMIC DNA]</scope>
    <source>
        <strain evidence="2 3">B-1</strain>
    </source>
</reference>
<feature type="region of interest" description="Disordered" evidence="1">
    <location>
        <begin position="1"/>
        <end position="22"/>
    </location>
</feature>
<evidence type="ECO:0000313" key="2">
    <source>
        <dbReference type="EMBL" id="EJN56935.1"/>
    </source>
</evidence>